<sequence>MKSALLVSLLFLTPLFLKAEEKLLQSLADLQWKNRIILIQSTKDTISQQQLTTAETAIKDRDIVWFLLENDKLKTNYIGNVADTISNEVHSKLMTNDTSVILIGKDGGIKTLQSQLDLSELFSDIDVMPMRQREMQK</sequence>
<reference evidence="3" key="1">
    <citation type="journal article" date="2015" name="Nature">
        <title>Complex archaea that bridge the gap between prokaryotes and eukaryotes.</title>
        <authorList>
            <person name="Spang A."/>
            <person name="Saw J.H."/>
            <person name="Jorgensen S.L."/>
            <person name="Zaremba-Niedzwiedzka K."/>
            <person name="Martijn J."/>
            <person name="Lind A.E."/>
            <person name="van Eijk R."/>
            <person name="Schleper C."/>
            <person name="Guy L."/>
            <person name="Ettema T.J."/>
        </authorList>
    </citation>
    <scope>NUCLEOTIDE SEQUENCE</scope>
</reference>
<feature type="domain" description="DUF4174" evidence="2">
    <location>
        <begin position="27"/>
        <end position="134"/>
    </location>
</feature>
<evidence type="ECO:0000256" key="1">
    <source>
        <dbReference type="ARBA" id="ARBA00022729"/>
    </source>
</evidence>
<keyword evidence="1" id="KW-0732">Signal</keyword>
<gene>
    <name evidence="3" type="ORF">LCGC14_1170400</name>
</gene>
<organism evidence="3">
    <name type="scientific">marine sediment metagenome</name>
    <dbReference type="NCBI Taxonomy" id="412755"/>
    <lineage>
        <taxon>unclassified sequences</taxon>
        <taxon>metagenomes</taxon>
        <taxon>ecological metagenomes</taxon>
    </lineage>
</organism>
<dbReference type="Pfam" id="PF13778">
    <property type="entry name" value="DUF4174"/>
    <property type="match status" value="1"/>
</dbReference>
<protein>
    <recommendedName>
        <fullName evidence="2">DUF4174 domain-containing protein</fullName>
    </recommendedName>
</protein>
<dbReference type="EMBL" id="LAZR01005777">
    <property type="protein sequence ID" value="KKM97206.1"/>
    <property type="molecule type" value="Genomic_DNA"/>
</dbReference>
<accession>A0A0F9MCY2</accession>
<name>A0A0F9MCY2_9ZZZZ</name>
<proteinExistence type="predicted"/>
<evidence type="ECO:0000259" key="2">
    <source>
        <dbReference type="Pfam" id="PF13778"/>
    </source>
</evidence>
<evidence type="ECO:0000313" key="3">
    <source>
        <dbReference type="EMBL" id="KKM97206.1"/>
    </source>
</evidence>
<comment type="caution">
    <text evidence="3">The sequence shown here is derived from an EMBL/GenBank/DDBJ whole genome shotgun (WGS) entry which is preliminary data.</text>
</comment>
<dbReference type="InterPro" id="IPR025232">
    <property type="entry name" value="DUF4174"/>
</dbReference>
<dbReference type="AlphaFoldDB" id="A0A0F9MCY2"/>